<keyword evidence="2" id="KW-1185">Reference proteome</keyword>
<dbReference type="Proteomes" id="UP000594468">
    <property type="component" value="Chromosome"/>
</dbReference>
<dbReference type="KEGG" id="pmet:G4Y79_18605"/>
<dbReference type="RefSeq" id="WP_195169753.1">
    <property type="nucleotide sequence ID" value="NZ_CP062983.1"/>
</dbReference>
<name>A0A7S8E7A2_9CHLR</name>
<evidence type="ECO:0000313" key="2">
    <source>
        <dbReference type="Proteomes" id="UP000594468"/>
    </source>
</evidence>
<proteinExistence type="predicted"/>
<dbReference type="EMBL" id="CP062983">
    <property type="protein sequence ID" value="QPC81682.1"/>
    <property type="molecule type" value="Genomic_DNA"/>
</dbReference>
<dbReference type="AlphaFoldDB" id="A0A7S8E7A2"/>
<evidence type="ECO:0000313" key="1">
    <source>
        <dbReference type="EMBL" id="QPC81682.1"/>
    </source>
</evidence>
<reference evidence="1 2" key="1">
    <citation type="submission" date="2020-02" db="EMBL/GenBank/DDBJ databases">
        <authorList>
            <person name="Zheng R.K."/>
            <person name="Sun C.M."/>
        </authorList>
    </citation>
    <scope>NUCLEOTIDE SEQUENCE [LARGE SCALE GENOMIC DNA]</scope>
    <source>
        <strain evidence="2">rifampicinis</strain>
    </source>
</reference>
<protein>
    <submittedName>
        <fullName evidence="1">Uncharacterized protein</fullName>
    </submittedName>
</protein>
<gene>
    <name evidence="1" type="ORF">G4Y79_18605</name>
</gene>
<accession>A0A7S8E7A2</accession>
<organism evidence="1 2">
    <name type="scientific">Phototrophicus methaneseepsis</name>
    <dbReference type="NCBI Taxonomy" id="2710758"/>
    <lineage>
        <taxon>Bacteria</taxon>
        <taxon>Bacillati</taxon>
        <taxon>Chloroflexota</taxon>
        <taxon>Candidatus Thermofontia</taxon>
        <taxon>Phototrophicales</taxon>
        <taxon>Phototrophicaceae</taxon>
        <taxon>Phototrophicus</taxon>
    </lineage>
</organism>
<sequence>MDFTDIGTGWYFERELTSLEPITGIRITHGSVVPPGAVSPLSDMEIKRNLLESGHQPEALEPLEDIELLSDKADDIEEDEPKIRVIKPNLDVSDGEEADTVITAVRQTKIEALPVFQSSNSSSANKRQLHCIPQSACGELTGSITGSVWCYGYGIYDGICVYVNMGGPRMAIEVIRAKLSKGDIVSCVPWDAPSVELTAGEGNTGMYSAFLQNIPKAKFTSLILYHELLTQPNYGGASTTFMIHVSDEQAMAQLRQHITKLVKVPVFPEWTAYLWDAGQRAMLLRPTRTGSNVKLYIVTLDCDAWTRLITCGLAMRQIALPCC</sequence>